<organism evidence="1 2">
    <name type="scientific">Lentzea roselyniae</name>
    <dbReference type="NCBI Taxonomy" id="531940"/>
    <lineage>
        <taxon>Bacteria</taxon>
        <taxon>Bacillati</taxon>
        <taxon>Actinomycetota</taxon>
        <taxon>Actinomycetes</taxon>
        <taxon>Pseudonocardiales</taxon>
        <taxon>Pseudonocardiaceae</taxon>
        <taxon>Lentzea</taxon>
    </lineage>
</organism>
<protein>
    <submittedName>
        <fullName evidence="1">Uncharacterized protein</fullName>
    </submittedName>
</protein>
<comment type="caution">
    <text evidence="1">The sequence shown here is derived from an EMBL/GenBank/DDBJ whole genome shotgun (WGS) entry which is preliminary data.</text>
</comment>
<evidence type="ECO:0000313" key="1">
    <source>
        <dbReference type="EMBL" id="GAA3633775.1"/>
    </source>
</evidence>
<gene>
    <name evidence="1" type="ORF">GCM10022267_20620</name>
</gene>
<accession>A0ABP7AJG6</accession>
<proteinExistence type="predicted"/>
<reference evidence="2" key="1">
    <citation type="journal article" date="2019" name="Int. J. Syst. Evol. Microbiol.">
        <title>The Global Catalogue of Microorganisms (GCM) 10K type strain sequencing project: providing services to taxonomists for standard genome sequencing and annotation.</title>
        <authorList>
            <consortium name="The Broad Institute Genomics Platform"/>
            <consortium name="The Broad Institute Genome Sequencing Center for Infectious Disease"/>
            <person name="Wu L."/>
            <person name="Ma J."/>
        </authorList>
    </citation>
    <scope>NUCLEOTIDE SEQUENCE [LARGE SCALE GENOMIC DNA]</scope>
    <source>
        <strain evidence="2">JCM 17494</strain>
    </source>
</reference>
<sequence>MVWTSGASAGTVPIGSVALLMGSQPNESIAELPRAVVQVTATCWSSLIARTLSRSNSLA</sequence>
<name>A0ABP7AJG6_9PSEU</name>
<keyword evidence="2" id="KW-1185">Reference proteome</keyword>
<evidence type="ECO:0000313" key="2">
    <source>
        <dbReference type="Proteomes" id="UP001500711"/>
    </source>
</evidence>
<dbReference type="Proteomes" id="UP001500711">
    <property type="component" value="Unassembled WGS sequence"/>
</dbReference>
<dbReference type="EMBL" id="BAABBE010000005">
    <property type="protein sequence ID" value="GAA3633775.1"/>
    <property type="molecule type" value="Genomic_DNA"/>
</dbReference>